<evidence type="ECO:0000256" key="1">
    <source>
        <dbReference type="SAM" id="MobiDB-lite"/>
    </source>
</evidence>
<organism evidence="2">
    <name type="scientific">viral metagenome</name>
    <dbReference type="NCBI Taxonomy" id="1070528"/>
    <lineage>
        <taxon>unclassified sequences</taxon>
        <taxon>metagenomes</taxon>
        <taxon>organismal metagenomes</taxon>
    </lineage>
</organism>
<dbReference type="EMBL" id="MN739723">
    <property type="protein sequence ID" value="QHT23051.1"/>
    <property type="molecule type" value="Genomic_DNA"/>
</dbReference>
<dbReference type="AlphaFoldDB" id="A0A6C0E373"/>
<sequence length="66" mass="7393">MKSQNMIRTGKEEEKEDNDMHILSGDNTANVDIEPDVKANHLYLQICACSFVLNCFTKDSVAKSSD</sequence>
<protein>
    <submittedName>
        <fullName evidence="2">Uncharacterized protein</fullName>
    </submittedName>
</protein>
<accession>A0A6C0E373</accession>
<name>A0A6C0E373_9ZZZZ</name>
<reference evidence="2" key="1">
    <citation type="journal article" date="2020" name="Nature">
        <title>Giant virus diversity and host interactions through global metagenomics.</title>
        <authorList>
            <person name="Schulz F."/>
            <person name="Roux S."/>
            <person name="Paez-Espino D."/>
            <person name="Jungbluth S."/>
            <person name="Walsh D.A."/>
            <person name="Denef V.J."/>
            <person name="McMahon K.D."/>
            <person name="Konstantinidis K.T."/>
            <person name="Eloe-Fadrosh E.A."/>
            <person name="Kyrpides N.C."/>
            <person name="Woyke T."/>
        </authorList>
    </citation>
    <scope>NUCLEOTIDE SEQUENCE</scope>
    <source>
        <strain evidence="2">GVMAG-M-3300023179-114</strain>
    </source>
</reference>
<feature type="region of interest" description="Disordered" evidence="1">
    <location>
        <begin position="1"/>
        <end position="27"/>
    </location>
</feature>
<evidence type="ECO:0000313" key="2">
    <source>
        <dbReference type="EMBL" id="QHT23051.1"/>
    </source>
</evidence>
<proteinExistence type="predicted"/>